<evidence type="ECO:0000313" key="13">
    <source>
        <dbReference type="Proteomes" id="UP000002700"/>
    </source>
</evidence>
<dbReference type="EMBL" id="CP000124">
    <property type="protein sequence ID" value="ABA50266.1"/>
    <property type="molecule type" value="Genomic_DNA"/>
</dbReference>
<dbReference type="Pfam" id="PF21917">
    <property type="entry name" value="NMB0537_N"/>
    <property type="match status" value="1"/>
</dbReference>
<dbReference type="CDD" id="cd04590">
    <property type="entry name" value="CBS_pair_CorC_HlyC_assoc"/>
    <property type="match status" value="1"/>
</dbReference>
<evidence type="ECO:0000256" key="9">
    <source>
        <dbReference type="PROSITE-ProRule" id="PRU00703"/>
    </source>
</evidence>
<dbReference type="Gene3D" id="3.30.465.10">
    <property type="match status" value="1"/>
</dbReference>
<gene>
    <name evidence="12" type="primary">corC</name>
    <name evidence="12" type="ordered locus">BURPS1710b_0885</name>
</gene>
<evidence type="ECO:0000256" key="2">
    <source>
        <dbReference type="ARBA" id="ARBA00022448"/>
    </source>
</evidence>
<dbReference type="Proteomes" id="UP000002700">
    <property type="component" value="Chromosome I"/>
</dbReference>
<evidence type="ECO:0000256" key="1">
    <source>
        <dbReference type="ARBA" id="ARBA00006337"/>
    </source>
</evidence>
<evidence type="ECO:0000256" key="6">
    <source>
        <dbReference type="ARBA" id="ARBA00023285"/>
    </source>
</evidence>
<evidence type="ECO:0000256" key="3">
    <source>
        <dbReference type="ARBA" id="ARBA00022737"/>
    </source>
</evidence>
<evidence type="ECO:0000256" key="8">
    <source>
        <dbReference type="ARBA" id="ARBA00040729"/>
    </source>
</evidence>
<evidence type="ECO:0000313" key="12">
    <source>
        <dbReference type="EMBL" id="ABA50266.1"/>
    </source>
</evidence>
<dbReference type="InterPro" id="IPR054115">
    <property type="entry name" value="CorC_N"/>
</dbReference>
<evidence type="ECO:0000256" key="7">
    <source>
        <dbReference type="ARBA" id="ARBA00037273"/>
    </source>
</evidence>
<comment type="similarity">
    <text evidence="1">Belongs to the UPF0053 family.</text>
</comment>
<dbReference type="GO" id="GO:0050660">
    <property type="term" value="F:flavin adenine dinucleotide binding"/>
    <property type="evidence" value="ECO:0007669"/>
    <property type="project" value="InterPro"/>
</dbReference>
<feature type="region of interest" description="Disordered" evidence="10">
    <location>
        <begin position="1"/>
        <end position="36"/>
    </location>
</feature>
<evidence type="ECO:0000259" key="11">
    <source>
        <dbReference type="PROSITE" id="PS51371"/>
    </source>
</evidence>
<dbReference type="InterPro" id="IPR036318">
    <property type="entry name" value="FAD-bd_PCMH-like_sf"/>
</dbReference>
<proteinExistence type="inferred from homology"/>
<dbReference type="SUPFAM" id="SSF56176">
    <property type="entry name" value="FAD-binding/transporter-associated domain-like"/>
    <property type="match status" value="1"/>
</dbReference>
<organism evidence="12 13">
    <name type="scientific">Burkholderia pseudomallei (strain 1710b)</name>
    <dbReference type="NCBI Taxonomy" id="320372"/>
    <lineage>
        <taxon>Bacteria</taxon>
        <taxon>Pseudomonadati</taxon>
        <taxon>Pseudomonadota</taxon>
        <taxon>Betaproteobacteria</taxon>
        <taxon>Burkholderiales</taxon>
        <taxon>Burkholderiaceae</taxon>
        <taxon>Burkholderia</taxon>
        <taxon>pseudomallei group</taxon>
    </lineage>
</organism>
<dbReference type="PANTHER" id="PTHR22777">
    <property type="entry name" value="HEMOLYSIN-RELATED"/>
    <property type="match status" value="1"/>
</dbReference>
<reference evidence="12 13" key="1">
    <citation type="submission" date="2005-09" db="EMBL/GenBank/DDBJ databases">
        <authorList>
            <person name="Woods D.E."/>
            <person name="Nierman W.C."/>
        </authorList>
    </citation>
    <scope>NUCLEOTIDE SEQUENCE [LARGE SCALE GENOMIC DNA]</scope>
    <source>
        <strain evidence="12 13">1710b</strain>
    </source>
</reference>
<dbReference type="SMART" id="SM01091">
    <property type="entry name" value="CorC_HlyC"/>
    <property type="match status" value="1"/>
</dbReference>
<sequence length="403" mass="44960">MPPHIAARPFTHAFARAPTGHPPAREPAGPPPAPLSAPLRIRRFFPPLPARTFLRYDGSKPRGRAAAAGIARCAASARAPPADTDAPRPWCILAYSVTARSRFAGRTTMNDSYPSRKSSDKPHEKRSLLERLTDIISPEPDSRAELLEILQDAHERNLIDADSLSMIEGVFQVSDLCARDIMVPRAQMDALNIADKPEDFIPFVLEKAHSRYPVYEDNRDNVIGVLLAKDLLRFYAEEEFDVRGMLRPAVFIPESKRLNVLLHDFRVNRNHLAIVVDEYGGVAGLITIEDVLEQIVGDIEDEYDFDEEAGNIIAAPDGRYRVRALTEIEQFNETFGTDFSDDEVDTIGGLITHHFGRVPHRGEKVRLGELLFEIQRGDARQIHVLLVRRAPLAGRRSGSAGED</sequence>
<dbReference type="GO" id="GO:0005886">
    <property type="term" value="C:plasma membrane"/>
    <property type="evidence" value="ECO:0007669"/>
    <property type="project" value="TreeGrafter"/>
</dbReference>
<dbReference type="SUPFAM" id="SSF54631">
    <property type="entry name" value="CBS-domain pair"/>
    <property type="match status" value="1"/>
</dbReference>
<dbReference type="InterPro" id="IPR046342">
    <property type="entry name" value="CBS_dom_sf"/>
</dbReference>
<dbReference type="PROSITE" id="PS51371">
    <property type="entry name" value="CBS"/>
    <property type="match status" value="2"/>
</dbReference>
<protein>
    <recommendedName>
        <fullName evidence="8">Magnesium and cobalt efflux protein CorC</fullName>
    </recommendedName>
</protein>
<keyword evidence="6" id="KW-0170">Cobalt</keyword>
<feature type="domain" description="CBS" evidence="11">
    <location>
        <begin position="245"/>
        <end position="302"/>
    </location>
</feature>
<dbReference type="HOGENOM" id="CLU_015237_3_0_4"/>
<dbReference type="AlphaFoldDB" id="Q3JVV5"/>
<dbReference type="PANTHER" id="PTHR22777:SF27">
    <property type="entry name" value="MAGNESIUM AND COBALT EFFLUX PROTEIN CORC"/>
    <property type="match status" value="1"/>
</dbReference>
<dbReference type="Pfam" id="PF03471">
    <property type="entry name" value="CorC_HlyC"/>
    <property type="match status" value="1"/>
</dbReference>
<dbReference type="KEGG" id="bpm:BURPS1710b_0885"/>
<dbReference type="InterPro" id="IPR000644">
    <property type="entry name" value="CBS_dom"/>
</dbReference>
<dbReference type="Gene3D" id="3.10.580.10">
    <property type="entry name" value="CBS-domain"/>
    <property type="match status" value="1"/>
</dbReference>
<evidence type="ECO:0000256" key="10">
    <source>
        <dbReference type="SAM" id="MobiDB-lite"/>
    </source>
</evidence>
<evidence type="ECO:0000256" key="5">
    <source>
        <dbReference type="ARBA" id="ARBA00023122"/>
    </source>
</evidence>
<dbReference type="Pfam" id="PF00571">
    <property type="entry name" value="CBS"/>
    <property type="match status" value="2"/>
</dbReference>
<dbReference type="InterPro" id="IPR016169">
    <property type="entry name" value="FAD-bd_PCMH_sub2"/>
</dbReference>
<keyword evidence="2" id="KW-0813">Transport</keyword>
<dbReference type="InterPro" id="IPR005170">
    <property type="entry name" value="Transptr-assoc_dom"/>
</dbReference>
<feature type="domain" description="CBS" evidence="11">
    <location>
        <begin position="182"/>
        <end position="242"/>
    </location>
</feature>
<accession>Q3JVV5</accession>
<dbReference type="EnsemblBacteria" id="ABA50266">
    <property type="protein sequence ID" value="ABA50266"/>
    <property type="gene ID" value="BURPS1710b_0885"/>
</dbReference>
<dbReference type="FunFam" id="3.10.580.10:FF:000002">
    <property type="entry name" value="Magnesium/cobalt efflux protein CorC"/>
    <property type="match status" value="1"/>
</dbReference>
<comment type="function">
    <text evidence="7">Plays a role in the transport of magnesium and cobalt ions.</text>
</comment>
<keyword evidence="3" id="KW-0677">Repeat</keyword>
<name>Q3JVV5_BURP1</name>
<keyword evidence="5 9" id="KW-0129">CBS domain</keyword>
<evidence type="ECO:0000256" key="4">
    <source>
        <dbReference type="ARBA" id="ARBA00022842"/>
    </source>
</evidence>
<dbReference type="InterPro" id="IPR044751">
    <property type="entry name" value="Ion_transp-like_CBS"/>
</dbReference>
<keyword evidence="4" id="KW-0460">Magnesium</keyword>